<evidence type="ECO:0000256" key="1">
    <source>
        <dbReference type="SAM" id="MobiDB-lite"/>
    </source>
</evidence>
<gene>
    <name evidence="4" type="primary">LOC110012171</name>
</gene>
<dbReference type="RefSeq" id="XP_020550624.1">
    <property type="nucleotide sequence ID" value="XM_020694965.1"/>
</dbReference>
<dbReference type="Gramene" id="SIN_1022477.t">
    <property type="protein sequence ID" value="SIN_1022477.t.cds1"/>
    <property type="gene ID" value="SIN_1022477"/>
</dbReference>
<evidence type="ECO:0000313" key="4">
    <source>
        <dbReference type="RefSeq" id="XP_020550624.1"/>
    </source>
</evidence>
<dbReference type="Pfam" id="PF05678">
    <property type="entry name" value="VQ"/>
    <property type="match status" value="1"/>
</dbReference>
<dbReference type="AlphaFoldDB" id="A0A8M8V2S3"/>
<name>A0A8M8V2S3_SESIN</name>
<keyword evidence="3" id="KW-1185">Reference proteome</keyword>
<organism evidence="3 4">
    <name type="scientific">Sesamum indicum</name>
    <name type="common">Oriental sesame</name>
    <name type="synonym">Sesamum orientale</name>
    <dbReference type="NCBI Taxonomy" id="4182"/>
    <lineage>
        <taxon>Eukaryota</taxon>
        <taxon>Viridiplantae</taxon>
        <taxon>Streptophyta</taxon>
        <taxon>Embryophyta</taxon>
        <taxon>Tracheophyta</taxon>
        <taxon>Spermatophyta</taxon>
        <taxon>Magnoliopsida</taxon>
        <taxon>eudicotyledons</taxon>
        <taxon>Gunneridae</taxon>
        <taxon>Pentapetalae</taxon>
        <taxon>asterids</taxon>
        <taxon>lamiids</taxon>
        <taxon>Lamiales</taxon>
        <taxon>Pedaliaceae</taxon>
        <taxon>Sesamum</taxon>
    </lineage>
</organism>
<dbReference type="InterPro" id="IPR039608">
    <property type="entry name" value="VQ_1/10"/>
</dbReference>
<evidence type="ECO:0000259" key="2">
    <source>
        <dbReference type="Pfam" id="PF05678"/>
    </source>
</evidence>
<dbReference type="Proteomes" id="UP000504604">
    <property type="component" value="Linkage group LG6"/>
</dbReference>
<dbReference type="InterPro" id="IPR008889">
    <property type="entry name" value="VQ"/>
</dbReference>
<proteinExistence type="predicted"/>
<dbReference type="PANTHER" id="PTHR34777:SF1">
    <property type="entry name" value="VQ MOTIF-CONTAINING PROTEIN 10"/>
    <property type="match status" value="1"/>
</dbReference>
<dbReference type="PANTHER" id="PTHR34777">
    <property type="entry name" value="VQ MOTIF-CONTAINING PROTEIN 10"/>
    <property type="match status" value="1"/>
</dbReference>
<accession>A0A8M8V2S3</accession>
<sequence>MGGTGNRDPVKVVIINTEYVETDAVSFKSVVQRLTGKNSTLAQEPSRNEAPARRNAPVLGRGMSFRDFDRMLKELPPLDELYRLYPE</sequence>
<feature type="region of interest" description="Disordered" evidence="1">
    <location>
        <begin position="38"/>
        <end position="58"/>
    </location>
</feature>
<feature type="domain" description="VQ" evidence="2">
    <location>
        <begin position="14"/>
        <end position="40"/>
    </location>
</feature>
<dbReference type="KEGG" id="sind:110012171"/>
<evidence type="ECO:0000313" key="3">
    <source>
        <dbReference type="Proteomes" id="UP000504604"/>
    </source>
</evidence>
<dbReference type="OrthoDB" id="691083at2759"/>
<reference evidence="4" key="1">
    <citation type="submission" date="2025-08" db="UniProtKB">
        <authorList>
            <consortium name="RefSeq"/>
        </authorList>
    </citation>
    <scope>IDENTIFICATION</scope>
</reference>
<dbReference type="GeneID" id="110012171"/>
<protein>
    <submittedName>
        <fullName evidence="4">VQ motif-containing protein 1-like</fullName>
    </submittedName>
</protein>